<name>A0A916NHB7_9FLAO</name>
<gene>
    <name evidence="1" type="ORF">CRYO30217_01580</name>
</gene>
<dbReference type="KEGG" id="ptan:CRYO30217_01580"/>
<keyword evidence="2" id="KW-1185">Reference proteome</keyword>
<dbReference type="EMBL" id="OU015584">
    <property type="protein sequence ID" value="CAG5081276.1"/>
    <property type="molecule type" value="Genomic_DNA"/>
</dbReference>
<dbReference type="Proteomes" id="UP000683507">
    <property type="component" value="Chromosome"/>
</dbReference>
<proteinExistence type="predicted"/>
<accession>A0A916NHB7</accession>
<dbReference type="RefSeq" id="WP_258541779.1">
    <property type="nucleotide sequence ID" value="NZ_OU015584.1"/>
</dbReference>
<protein>
    <submittedName>
        <fullName evidence="1">Uncharacterized protein</fullName>
    </submittedName>
</protein>
<sequence>MSTAELKYNIFELISSIEDEKRLKVIYQSIKSNSSDWWEELTEEDKASVSEGLTDIKNGKTKSHSEVDMAIEALIKNHA</sequence>
<evidence type="ECO:0000313" key="1">
    <source>
        <dbReference type="EMBL" id="CAG5081276.1"/>
    </source>
</evidence>
<dbReference type="AlphaFoldDB" id="A0A916NHB7"/>
<evidence type="ECO:0000313" key="2">
    <source>
        <dbReference type="Proteomes" id="UP000683507"/>
    </source>
</evidence>
<organism evidence="1 2">
    <name type="scientific">Parvicella tangerina</name>
    <dbReference type="NCBI Taxonomy" id="2829795"/>
    <lineage>
        <taxon>Bacteria</taxon>
        <taxon>Pseudomonadati</taxon>
        <taxon>Bacteroidota</taxon>
        <taxon>Flavobacteriia</taxon>
        <taxon>Flavobacteriales</taxon>
        <taxon>Parvicellaceae</taxon>
        <taxon>Parvicella</taxon>
    </lineage>
</organism>
<reference evidence="1" key="1">
    <citation type="submission" date="2021-04" db="EMBL/GenBank/DDBJ databases">
        <authorList>
            <person name="Rodrigo-Torres L."/>
            <person name="Arahal R. D."/>
            <person name="Lucena T."/>
        </authorList>
    </citation>
    <scope>NUCLEOTIDE SEQUENCE</scope>
    <source>
        <strain evidence="1">AS29M-1</strain>
    </source>
</reference>